<name>A0ABT5G644_9ACTN</name>
<keyword evidence="2" id="KW-1185">Reference proteome</keyword>
<dbReference type="EMBL" id="JAQOSK010000021">
    <property type="protein sequence ID" value="MDC2960309.1"/>
    <property type="molecule type" value="Genomic_DNA"/>
</dbReference>
<protein>
    <submittedName>
        <fullName evidence="1">Uncharacterized protein</fullName>
    </submittedName>
</protein>
<organism evidence="1 2">
    <name type="scientific">Streptomyces gilvifuscus</name>
    <dbReference type="NCBI Taxonomy" id="1550617"/>
    <lineage>
        <taxon>Bacteria</taxon>
        <taxon>Bacillati</taxon>
        <taxon>Actinomycetota</taxon>
        <taxon>Actinomycetes</taxon>
        <taxon>Kitasatosporales</taxon>
        <taxon>Streptomycetaceae</taxon>
        <taxon>Streptomyces</taxon>
    </lineage>
</organism>
<gene>
    <name evidence="1" type="ORF">PO587_38375</name>
</gene>
<evidence type="ECO:0000313" key="2">
    <source>
        <dbReference type="Proteomes" id="UP001221328"/>
    </source>
</evidence>
<comment type="caution">
    <text evidence="1">The sequence shown here is derived from an EMBL/GenBank/DDBJ whole genome shotgun (WGS) entry which is preliminary data.</text>
</comment>
<proteinExistence type="predicted"/>
<reference evidence="1 2" key="1">
    <citation type="journal article" date="2015" name="Int. J. Syst. Evol. Microbiol.">
        <title>Streptomyces gilvifuscus sp. nov., an actinomycete that produces antibacterial compounds isolated from soil.</title>
        <authorList>
            <person name="Nguyen T.M."/>
            <person name="Kim J."/>
        </authorList>
    </citation>
    <scope>NUCLEOTIDE SEQUENCE [LARGE SCALE GENOMIC DNA]</scope>
    <source>
        <strain evidence="1 2">T113</strain>
    </source>
</reference>
<accession>A0ABT5G644</accession>
<evidence type="ECO:0000313" key="1">
    <source>
        <dbReference type="EMBL" id="MDC2960309.1"/>
    </source>
</evidence>
<dbReference type="Proteomes" id="UP001221328">
    <property type="component" value="Unassembled WGS sequence"/>
</dbReference>
<sequence>MTTTPEPRSRNRGSTACVIAITPKVLVSKTSRTRAMGIPRISTTARRTRTDWLARHLSA</sequence>